<evidence type="ECO:0000256" key="5">
    <source>
        <dbReference type="PROSITE-ProRule" id="PRU01371"/>
    </source>
</evidence>
<proteinExistence type="predicted"/>
<feature type="compositionally biased region" description="Basic and acidic residues" evidence="6">
    <location>
        <begin position="1"/>
        <end position="11"/>
    </location>
</feature>
<dbReference type="InterPro" id="IPR026319">
    <property type="entry name" value="ZC2HC1A/B-like"/>
</dbReference>
<keyword evidence="1" id="KW-0479">Metal-binding</keyword>
<gene>
    <name evidence="8" type="ORF">E2C01_057180</name>
</gene>
<feature type="region of interest" description="Disordered" evidence="6">
    <location>
        <begin position="1"/>
        <end position="20"/>
    </location>
</feature>
<name>A0A5B7H153_PORTR</name>
<dbReference type="PROSITE" id="PS52027">
    <property type="entry name" value="ZF_C2HC_C3H"/>
    <property type="match status" value="1"/>
</dbReference>
<dbReference type="EMBL" id="VSRR010020398">
    <property type="protein sequence ID" value="MPC63087.1"/>
    <property type="molecule type" value="Genomic_DNA"/>
</dbReference>
<evidence type="ECO:0000256" key="3">
    <source>
        <dbReference type="ARBA" id="ARBA00022771"/>
    </source>
</evidence>
<keyword evidence="3 5" id="KW-0863">Zinc-finger</keyword>
<keyword evidence="9" id="KW-1185">Reference proteome</keyword>
<dbReference type="OrthoDB" id="10066537at2759"/>
<reference evidence="8 9" key="1">
    <citation type="submission" date="2019-05" db="EMBL/GenBank/DDBJ databases">
        <title>Another draft genome of Portunus trituberculatus and its Hox gene families provides insights of decapod evolution.</title>
        <authorList>
            <person name="Jeong J.-H."/>
            <person name="Song I."/>
            <person name="Kim S."/>
            <person name="Choi T."/>
            <person name="Kim D."/>
            <person name="Ryu S."/>
            <person name="Kim W."/>
        </authorList>
    </citation>
    <scope>NUCLEOTIDE SEQUENCE [LARGE SCALE GENOMIC DNA]</scope>
    <source>
        <tissue evidence="8">Muscle</tissue>
    </source>
</reference>
<evidence type="ECO:0000313" key="9">
    <source>
        <dbReference type="Proteomes" id="UP000324222"/>
    </source>
</evidence>
<dbReference type="Proteomes" id="UP000324222">
    <property type="component" value="Unassembled WGS sequence"/>
</dbReference>
<evidence type="ECO:0000313" key="8">
    <source>
        <dbReference type="EMBL" id="MPC63087.1"/>
    </source>
</evidence>
<dbReference type="PANTHER" id="PTHR13555:SF5">
    <property type="entry name" value="ZINC-FINGER OF A C2HC-TYPE"/>
    <property type="match status" value="1"/>
</dbReference>
<keyword evidence="2" id="KW-0677">Repeat</keyword>
<evidence type="ECO:0000256" key="1">
    <source>
        <dbReference type="ARBA" id="ARBA00022723"/>
    </source>
</evidence>
<protein>
    <submittedName>
        <fullName evidence="8">Zinc finger C2HC domain-containing protein</fullName>
    </submittedName>
</protein>
<keyword evidence="4" id="KW-0862">Zinc</keyword>
<evidence type="ECO:0000259" key="7">
    <source>
        <dbReference type="PROSITE" id="PS52027"/>
    </source>
</evidence>
<sequence>MISGVFKHDDEQGPVSSVPSDYVKCPHCERHFGPKAADRHISWCREQSTRVPRSPADNQAVERLKSRTKVRLLVLTGSSD</sequence>
<dbReference type="Pfam" id="PF13913">
    <property type="entry name" value="zf-C2HC_2"/>
    <property type="match status" value="1"/>
</dbReference>
<dbReference type="InterPro" id="IPR049899">
    <property type="entry name" value="Znf_C2HC_C3H"/>
</dbReference>
<feature type="domain" description="C2HC/C3H-type" evidence="7">
    <location>
        <begin position="21"/>
        <end position="50"/>
    </location>
</feature>
<dbReference type="AlphaFoldDB" id="A0A5B7H153"/>
<organism evidence="8 9">
    <name type="scientific">Portunus trituberculatus</name>
    <name type="common">Swimming crab</name>
    <name type="synonym">Neptunus trituberculatus</name>
    <dbReference type="NCBI Taxonomy" id="210409"/>
    <lineage>
        <taxon>Eukaryota</taxon>
        <taxon>Metazoa</taxon>
        <taxon>Ecdysozoa</taxon>
        <taxon>Arthropoda</taxon>
        <taxon>Crustacea</taxon>
        <taxon>Multicrustacea</taxon>
        <taxon>Malacostraca</taxon>
        <taxon>Eumalacostraca</taxon>
        <taxon>Eucarida</taxon>
        <taxon>Decapoda</taxon>
        <taxon>Pleocyemata</taxon>
        <taxon>Brachyura</taxon>
        <taxon>Eubrachyura</taxon>
        <taxon>Portunoidea</taxon>
        <taxon>Portunidae</taxon>
        <taxon>Portuninae</taxon>
        <taxon>Portunus</taxon>
    </lineage>
</organism>
<dbReference type="PANTHER" id="PTHR13555">
    <property type="entry name" value="C2H2 ZINC FINGER CGI-62-RELATED"/>
    <property type="match status" value="1"/>
</dbReference>
<evidence type="ECO:0000256" key="4">
    <source>
        <dbReference type="ARBA" id="ARBA00022833"/>
    </source>
</evidence>
<comment type="caution">
    <text evidence="8">The sequence shown here is derived from an EMBL/GenBank/DDBJ whole genome shotgun (WGS) entry which is preliminary data.</text>
</comment>
<evidence type="ECO:0000256" key="6">
    <source>
        <dbReference type="SAM" id="MobiDB-lite"/>
    </source>
</evidence>
<evidence type="ECO:0000256" key="2">
    <source>
        <dbReference type="ARBA" id="ARBA00022737"/>
    </source>
</evidence>
<accession>A0A5B7H153</accession>
<dbReference type="GO" id="GO:0008270">
    <property type="term" value="F:zinc ion binding"/>
    <property type="evidence" value="ECO:0007669"/>
    <property type="project" value="UniProtKB-KW"/>
</dbReference>